<reference evidence="14" key="3">
    <citation type="submission" date="2025-09" db="UniProtKB">
        <authorList>
            <consortium name="Ensembl"/>
        </authorList>
    </citation>
    <scope>IDENTIFICATION</scope>
</reference>
<dbReference type="OMA" id="ERTIYWI"/>
<evidence type="ECO:0000313" key="15">
    <source>
        <dbReference type="Proteomes" id="UP000008144"/>
    </source>
</evidence>
<keyword evidence="8" id="KW-0675">Receptor</keyword>
<dbReference type="HOGENOM" id="CLU_321754_0_0_1"/>
<dbReference type="CDD" id="cd00112">
    <property type="entry name" value="LDLa"/>
    <property type="match status" value="2"/>
</dbReference>
<dbReference type="PRINTS" id="PR00261">
    <property type="entry name" value="LDLRECEPTOR"/>
</dbReference>
<dbReference type="STRING" id="7719.ENSCINP00000027515"/>
<evidence type="ECO:0000256" key="3">
    <source>
        <dbReference type="ARBA" id="ARBA00022583"/>
    </source>
</evidence>
<dbReference type="InterPro" id="IPR050778">
    <property type="entry name" value="Cueball_EGF_LRP_Nidogen"/>
</dbReference>
<dbReference type="Gene3D" id="4.10.400.10">
    <property type="entry name" value="Low-density Lipoprotein Receptor"/>
    <property type="match status" value="2"/>
</dbReference>
<feature type="compositionally biased region" description="Low complexity" evidence="12">
    <location>
        <begin position="585"/>
        <end position="594"/>
    </location>
</feature>
<dbReference type="GO" id="GO:0006897">
    <property type="term" value="P:endocytosis"/>
    <property type="evidence" value="ECO:0007669"/>
    <property type="project" value="UniProtKB-KW"/>
</dbReference>
<dbReference type="FunFam" id="4.10.400.10:FF:000080">
    <property type="entry name" value="Low-density lipoprotein receptor-related protein 1B"/>
    <property type="match status" value="1"/>
</dbReference>
<accession>F7A3R0</accession>
<evidence type="ECO:0000256" key="5">
    <source>
        <dbReference type="ARBA" id="ARBA00022737"/>
    </source>
</evidence>
<dbReference type="PANTHER" id="PTHR46513">
    <property type="entry name" value="VITELLOGENIN RECEPTOR-LIKE PROTEIN-RELATED-RELATED"/>
    <property type="match status" value="1"/>
</dbReference>
<feature type="compositionally biased region" description="Acidic residues" evidence="12">
    <location>
        <begin position="858"/>
        <end position="870"/>
    </location>
</feature>
<keyword evidence="2" id="KW-0245">EGF-like domain</keyword>
<dbReference type="FunFam" id="2.120.10.30:FF:000241">
    <property type="entry name" value="Low-density lipoprotein receptor-related protein 6"/>
    <property type="match status" value="1"/>
</dbReference>
<evidence type="ECO:0000256" key="10">
    <source>
        <dbReference type="PROSITE-ProRule" id="PRU00124"/>
    </source>
</evidence>
<evidence type="ECO:0000256" key="11">
    <source>
        <dbReference type="PROSITE-ProRule" id="PRU00461"/>
    </source>
</evidence>
<keyword evidence="4" id="KW-0732">Signal</keyword>
<keyword evidence="7 10" id="KW-1015">Disulfide bond</keyword>
<feature type="region of interest" description="Disordered" evidence="12">
    <location>
        <begin position="632"/>
        <end position="724"/>
    </location>
</feature>
<dbReference type="InterPro" id="IPR011042">
    <property type="entry name" value="6-blade_b-propeller_TolB-like"/>
</dbReference>
<dbReference type="Ensembl" id="ENSCINT00000027761.2">
    <property type="protein sequence ID" value="ENSCINP00000027515.2"/>
    <property type="gene ID" value="ENSCING00000015578.2"/>
</dbReference>
<evidence type="ECO:0000256" key="9">
    <source>
        <dbReference type="ARBA" id="ARBA00023180"/>
    </source>
</evidence>
<keyword evidence="13" id="KW-0812">Transmembrane</keyword>
<dbReference type="SMART" id="SM00192">
    <property type="entry name" value="LDLa"/>
    <property type="match status" value="2"/>
</dbReference>
<dbReference type="PROSITE" id="PS01209">
    <property type="entry name" value="LDLRA_1"/>
    <property type="match status" value="1"/>
</dbReference>
<reference evidence="15" key="1">
    <citation type="journal article" date="2002" name="Science">
        <title>The draft genome of Ciona intestinalis: insights into chordate and vertebrate origins.</title>
        <authorList>
            <person name="Dehal P."/>
            <person name="Satou Y."/>
            <person name="Campbell R.K."/>
            <person name="Chapman J."/>
            <person name="Degnan B."/>
            <person name="De Tomaso A."/>
            <person name="Davidson B."/>
            <person name="Di Gregorio A."/>
            <person name="Gelpke M."/>
            <person name="Goodstein D.M."/>
            <person name="Harafuji N."/>
            <person name="Hastings K.E."/>
            <person name="Ho I."/>
            <person name="Hotta K."/>
            <person name="Huang W."/>
            <person name="Kawashima T."/>
            <person name="Lemaire P."/>
            <person name="Martinez D."/>
            <person name="Meinertzhagen I.A."/>
            <person name="Necula S."/>
            <person name="Nonaka M."/>
            <person name="Putnam N."/>
            <person name="Rash S."/>
            <person name="Saiga H."/>
            <person name="Satake M."/>
            <person name="Terry A."/>
            <person name="Yamada L."/>
            <person name="Wang H.G."/>
            <person name="Awazu S."/>
            <person name="Azumi K."/>
            <person name="Boore J."/>
            <person name="Branno M."/>
            <person name="Chin-Bow S."/>
            <person name="DeSantis R."/>
            <person name="Doyle S."/>
            <person name="Francino P."/>
            <person name="Keys D.N."/>
            <person name="Haga S."/>
            <person name="Hayashi H."/>
            <person name="Hino K."/>
            <person name="Imai K.S."/>
            <person name="Inaba K."/>
            <person name="Kano S."/>
            <person name="Kobayashi K."/>
            <person name="Kobayashi M."/>
            <person name="Lee B.I."/>
            <person name="Makabe K.W."/>
            <person name="Manohar C."/>
            <person name="Matassi G."/>
            <person name="Medina M."/>
            <person name="Mochizuki Y."/>
            <person name="Mount S."/>
            <person name="Morishita T."/>
            <person name="Miura S."/>
            <person name="Nakayama A."/>
            <person name="Nishizaka S."/>
            <person name="Nomoto H."/>
            <person name="Ohta F."/>
            <person name="Oishi K."/>
            <person name="Rigoutsos I."/>
            <person name="Sano M."/>
            <person name="Sasaki A."/>
            <person name="Sasakura Y."/>
            <person name="Shoguchi E."/>
            <person name="Shin-i T."/>
            <person name="Spagnuolo A."/>
            <person name="Stainier D."/>
            <person name="Suzuki M.M."/>
            <person name="Tassy O."/>
            <person name="Takatori N."/>
            <person name="Tokuoka M."/>
            <person name="Yagi K."/>
            <person name="Yoshizaki F."/>
            <person name="Wada S."/>
            <person name="Zhang C."/>
            <person name="Hyatt P.D."/>
            <person name="Larimer F."/>
            <person name="Detter C."/>
            <person name="Doggett N."/>
            <person name="Glavina T."/>
            <person name="Hawkins T."/>
            <person name="Richardson P."/>
            <person name="Lucas S."/>
            <person name="Kohara Y."/>
            <person name="Levine M."/>
            <person name="Satoh N."/>
            <person name="Rokhsar D.S."/>
        </authorList>
    </citation>
    <scope>NUCLEOTIDE SEQUENCE [LARGE SCALE GENOMIC DNA]</scope>
</reference>
<feature type="compositionally biased region" description="Low complexity" evidence="12">
    <location>
        <begin position="845"/>
        <end position="857"/>
    </location>
</feature>
<dbReference type="GO" id="GO:0016020">
    <property type="term" value="C:membrane"/>
    <property type="evidence" value="ECO:0007669"/>
    <property type="project" value="UniProtKB-SubCell"/>
</dbReference>
<evidence type="ECO:0000256" key="13">
    <source>
        <dbReference type="SAM" id="Phobius"/>
    </source>
</evidence>
<dbReference type="InterPro" id="IPR023415">
    <property type="entry name" value="LDLR_class-A_CS"/>
</dbReference>
<dbReference type="GeneTree" id="ENSGT00940000156574"/>
<dbReference type="FunFam" id="4.10.400.10:FF:000280">
    <property type="entry name" value="low-density lipoprotein receptor-related protein 6 isoform X3"/>
    <property type="match status" value="1"/>
</dbReference>
<feature type="compositionally biased region" description="Polar residues" evidence="12">
    <location>
        <begin position="555"/>
        <end position="565"/>
    </location>
</feature>
<dbReference type="InParanoid" id="F7A3R0"/>
<dbReference type="SMART" id="SM00135">
    <property type="entry name" value="LY"/>
    <property type="match status" value="4"/>
</dbReference>
<evidence type="ECO:0000256" key="4">
    <source>
        <dbReference type="ARBA" id="ARBA00022729"/>
    </source>
</evidence>
<feature type="disulfide bond" evidence="10">
    <location>
        <begin position="441"/>
        <end position="456"/>
    </location>
</feature>
<evidence type="ECO:0000256" key="1">
    <source>
        <dbReference type="ARBA" id="ARBA00004167"/>
    </source>
</evidence>
<protein>
    <recommendedName>
        <fullName evidence="16">EGF-like domain-containing protein</fullName>
    </recommendedName>
</protein>
<reference evidence="14" key="2">
    <citation type="submission" date="2025-08" db="UniProtKB">
        <authorList>
            <consortium name="Ensembl"/>
        </authorList>
    </citation>
    <scope>IDENTIFICATION</scope>
</reference>
<dbReference type="Gene3D" id="2.120.10.30">
    <property type="entry name" value="TolB, C-terminal domain"/>
    <property type="match status" value="1"/>
</dbReference>
<sequence length="901" mass="98769">SCVAPLNFLLVSQTSYISRIVFESSEGVLGVIPGAEIDQRAVYDENAKPTPDAVLPIKGLKDACSIDYDPIERTIYWIDCATGEIKSCRDNGTDARVLVANRGSNGSNRPHDLAVEPYTRHLYWTDSLSNSIQMMNLNGTMIGTVLSGKLNAQGVGNGKYIDIMPRKITIDSMKGRIYFSNTCHDTKSCRFKILQSALDGSDCIELFSHNLHNVSAMVVDSQSKSQTRLYWSDPDREVIEWSNTDGSHRTTLIENSISQPVGLAVFGDSIYWVDSQIDVGVISGANKIDGSNRRIIQSRVRNLKAIAAAKLINLGDRLQHPCFTDNGGCSHICVPQVTGVTRCSCPTHLAVIEDSKCGKPVTCGPGYFRCKTLSICIPMNWKCDSENDCEDASDEMNCETNRLPCKDYEVECKAGDLQHRGNFLHNLVQVLPQCVNQSKICDGTYDCISQSDEMNCDCGPNLKVCPSGQCVAVGSSCDCTNCQPIIGGNDQDNSMVIVIGIVCGCVVLLGIGLFIRHCMTHNSRYPQGVVMFAPHTNGNCTVNVEIQSRADTTEVVNHQKTNGNQSRKKGSTKGKASINLSFHPSGSRSGSNSRFGVPSNWQFPVHYTKDCHSMDRPCVPGASRCSSIQAKVFSPTTNPPPSPATVRSGSKSGDRVYSTDSGRSHHRCKNGYKHRRSQHRYPIHHPPPPTPCNTDTCDDVDRGYRHGGSNRSPPSTNSSVPHEPPPPYHHHQCCYHCYHQYPPQCRHPDGSSSSSYQCEDDDCSCGGDSLPSYPPSYNQRGRSWRRPPHRSYLSSDLNSDSDPFAPPPTPRSQYMSECCYTHGETTEADDPLDEEDETVDDDVTNDVTENLIAGSGVTEDEEGGSEDDADTVLLNPRSSPSVTERSFRIYNPPPSPATDSS</sequence>
<evidence type="ECO:0000256" key="7">
    <source>
        <dbReference type="ARBA" id="ARBA00023157"/>
    </source>
</evidence>
<dbReference type="InterPro" id="IPR036055">
    <property type="entry name" value="LDL_receptor-like_sf"/>
</dbReference>
<evidence type="ECO:0000256" key="8">
    <source>
        <dbReference type="ARBA" id="ARBA00023170"/>
    </source>
</evidence>
<keyword evidence="9" id="KW-0325">Glycoprotein</keyword>
<feature type="compositionally biased region" description="Basic residues" evidence="12">
    <location>
        <begin position="664"/>
        <end position="683"/>
    </location>
</feature>
<dbReference type="InterPro" id="IPR002172">
    <property type="entry name" value="LDrepeatLR_classA_rpt"/>
</dbReference>
<dbReference type="SUPFAM" id="SSF63825">
    <property type="entry name" value="YWTD domain"/>
    <property type="match status" value="1"/>
</dbReference>
<evidence type="ECO:0000256" key="6">
    <source>
        <dbReference type="ARBA" id="ARBA00023136"/>
    </source>
</evidence>
<feature type="repeat" description="LDL-receptor class B" evidence="11">
    <location>
        <begin position="227"/>
        <end position="269"/>
    </location>
</feature>
<evidence type="ECO:0000256" key="12">
    <source>
        <dbReference type="SAM" id="MobiDB-lite"/>
    </source>
</evidence>
<feature type="compositionally biased region" description="Low complexity" evidence="12">
    <location>
        <begin position="791"/>
        <end position="802"/>
    </location>
</feature>
<dbReference type="Proteomes" id="UP000008144">
    <property type="component" value="Unassembled WGS sequence"/>
</dbReference>
<feature type="transmembrane region" description="Helical" evidence="13">
    <location>
        <begin position="495"/>
        <end position="515"/>
    </location>
</feature>
<comment type="subcellular location">
    <subcellularLocation>
        <location evidence="1">Membrane</location>
        <topology evidence="1">Single-pass membrane protein</topology>
    </subcellularLocation>
</comment>
<evidence type="ECO:0008006" key="16">
    <source>
        <dbReference type="Google" id="ProtNLM"/>
    </source>
</evidence>
<organism evidence="14 15">
    <name type="scientific">Ciona intestinalis</name>
    <name type="common">Transparent sea squirt</name>
    <name type="synonym">Ascidia intestinalis</name>
    <dbReference type="NCBI Taxonomy" id="7719"/>
    <lineage>
        <taxon>Eukaryota</taxon>
        <taxon>Metazoa</taxon>
        <taxon>Chordata</taxon>
        <taxon>Tunicata</taxon>
        <taxon>Ascidiacea</taxon>
        <taxon>Phlebobranchia</taxon>
        <taxon>Cionidae</taxon>
        <taxon>Ciona</taxon>
    </lineage>
</organism>
<dbReference type="AlphaFoldDB" id="F7A3R0"/>
<dbReference type="Pfam" id="PF00058">
    <property type="entry name" value="Ldl_recept_b"/>
    <property type="match status" value="1"/>
</dbReference>
<feature type="region of interest" description="Disordered" evidence="12">
    <location>
        <begin position="774"/>
        <end position="901"/>
    </location>
</feature>
<keyword evidence="3" id="KW-0254">Endocytosis</keyword>
<feature type="region of interest" description="Disordered" evidence="12">
    <location>
        <begin position="555"/>
        <end position="594"/>
    </location>
</feature>
<keyword evidence="15" id="KW-1185">Reference proteome</keyword>
<feature type="repeat" description="LDL-receptor class B" evidence="11">
    <location>
        <begin position="73"/>
        <end position="119"/>
    </location>
</feature>
<feature type="compositionally biased region" description="Pro residues" evidence="12">
    <location>
        <begin position="891"/>
        <end position="901"/>
    </location>
</feature>
<dbReference type="PANTHER" id="PTHR46513:SF13">
    <property type="entry name" value="EGF-LIKE DOMAIN-CONTAINING PROTEIN"/>
    <property type="match status" value="1"/>
</dbReference>
<name>F7A3R0_CIOIN</name>
<feature type="compositionally biased region" description="Acidic residues" evidence="12">
    <location>
        <begin position="826"/>
        <end position="844"/>
    </location>
</feature>
<feature type="compositionally biased region" description="Polar residues" evidence="12">
    <location>
        <begin position="709"/>
        <end position="720"/>
    </location>
</feature>
<dbReference type="SUPFAM" id="SSF57424">
    <property type="entry name" value="LDL receptor-like module"/>
    <property type="match status" value="2"/>
</dbReference>
<keyword evidence="13" id="KW-1133">Transmembrane helix</keyword>
<dbReference type="PROSITE" id="PS50068">
    <property type="entry name" value="LDLRA_2"/>
    <property type="match status" value="2"/>
</dbReference>
<comment type="caution">
    <text evidence="10">Lacks conserved residue(s) required for the propagation of feature annotation.</text>
</comment>
<evidence type="ECO:0000313" key="14">
    <source>
        <dbReference type="Ensembl" id="ENSCINP00000027515.2"/>
    </source>
</evidence>
<proteinExistence type="predicted"/>
<evidence type="ECO:0000256" key="2">
    <source>
        <dbReference type="ARBA" id="ARBA00022536"/>
    </source>
</evidence>
<feature type="disulfide bond" evidence="10">
    <location>
        <begin position="383"/>
        <end position="398"/>
    </location>
</feature>
<keyword evidence="5" id="KW-0677">Repeat</keyword>
<dbReference type="InterPro" id="IPR000033">
    <property type="entry name" value="LDLR_classB_rpt"/>
</dbReference>
<dbReference type="Pfam" id="PF00057">
    <property type="entry name" value="Ldl_recept_a"/>
    <property type="match status" value="1"/>
</dbReference>
<dbReference type="PROSITE" id="PS51120">
    <property type="entry name" value="LDLRB"/>
    <property type="match status" value="2"/>
</dbReference>
<keyword evidence="6 13" id="KW-0472">Membrane</keyword>